<reference evidence="2 3" key="1">
    <citation type="submission" date="2015-06" db="EMBL/GenBank/DDBJ databases">
        <title>Survival trade-offs in plant roots during colonization by closely related pathogenic and mutualistic fungi.</title>
        <authorList>
            <person name="Hacquard S."/>
            <person name="Kracher B."/>
            <person name="Hiruma K."/>
            <person name="Weinman A."/>
            <person name="Muench P."/>
            <person name="Garrido Oter R."/>
            <person name="Ver Loren van Themaat E."/>
            <person name="Dallerey J.-F."/>
            <person name="Damm U."/>
            <person name="Henrissat B."/>
            <person name="Lespinet O."/>
            <person name="Thon M."/>
            <person name="Kemen E."/>
            <person name="McHardy A.C."/>
            <person name="Schulze-Lefert P."/>
            <person name="O'Connell R.J."/>
        </authorList>
    </citation>
    <scope>NUCLEOTIDE SEQUENCE [LARGE SCALE GENOMIC DNA]</scope>
    <source>
        <strain evidence="2 3">0861</strain>
    </source>
</reference>
<dbReference type="Proteomes" id="UP000076552">
    <property type="component" value="Unassembled WGS sequence"/>
</dbReference>
<dbReference type="InterPro" id="IPR018535">
    <property type="entry name" value="DUF1996"/>
</dbReference>
<dbReference type="STRING" id="708197.A0A166QJ31"/>
<feature type="non-terminal residue" evidence="2">
    <location>
        <position position="1"/>
    </location>
</feature>
<gene>
    <name evidence="2" type="ORF">CT0861_03139</name>
</gene>
<dbReference type="AlphaFoldDB" id="A0A166QJ31"/>
<dbReference type="PROSITE" id="PS51212">
    <property type="entry name" value="WSC"/>
    <property type="match status" value="1"/>
</dbReference>
<dbReference type="PANTHER" id="PTHR43662:SF3">
    <property type="entry name" value="DOMAIN PROTEIN, PUTATIVE (AFU_ORTHOLOGUE AFUA_6G11970)-RELATED"/>
    <property type="match status" value="1"/>
</dbReference>
<evidence type="ECO:0000313" key="2">
    <source>
        <dbReference type="EMBL" id="KZL67998.1"/>
    </source>
</evidence>
<feature type="domain" description="WSC" evidence="1">
    <location>
        <begin position="388"/>
        <end position="484"/>
    </location>
</feature>
<sequence>LGCSFLSPPILPSSRLCCCHPLQHPSLPTMRATGRLFVGLWAVSHAAGFFIMPCSKPVVVERADPIVNPGALAGHVHTIMGGNGFDLSMTYEQARAASCSTCKVTADLSNYWIPTLYYQGQDGKFTSVSQSGGMLAYYLFRQDAKDPEYNKGLIAFPQGFRMLAGDSKLRSFSDALEQRAITYVCLGNGGPQTNGFPTRNCPNGLRLQVLFPSCWDGVNLDSPDHKSHMAYPDRLDNGKCPSTHPKRFATLFYEVIFNVNDFKDKWYGENDTQPFVLSNGDPTGYGLHGDFVNGWDVNVLQAAITQCKDGGGSIEKCPVFQFFDDETRRGCQVPVKVDEQVQGQLDKLPGCNSIQRGPSNAQSESGCGATTEISQPQWGYKDVTSTLNYKYLGCARDPSGQGRTLPSAKTSGDSMTVDTCIKHCDGKGFAYAGLEYAKECWCGNSVADDRKPKKGLWGGCNMPCSGSQSEMCGGWAALSLYQKCNGTCQNAELI</sequence>
<evidence type="ECO:0000313" key="3">
    <source>
        <dbReference type="Proteomes" id="UP000076552"/>
    </source>
</evidence>
<dbReference type="SMART" id="SM00321">
    <property type="entry name" value="WSC"/>
    <property type="match status" value="1"/>
</dbReference>
<dbReference type="EMBL" id="LFIV01000132">
    <property type="protein sequence ID" value="KZL67998.1"/>
    <property type="molecule type" value="Genomic_DNA"/>
</dbReference>
<protein>
    <submittedName>
        <fullName evidence="2">WSC domain protein</fullName>
    </submittedName>
</protein>
<dbReference type="Pfam" id="PF09362">
    <property type="entry name" value="DUF1996"/>
    <property type="match status" value="1"/>
</dbReference>
<evidence type="ECO:0000259" key="1">
    <source>
        <dbReference type="PROSITE" id="PS51212"/>
    </source>
</evidence>
<dbReference type="InterPro" id="IPR002889">
    <property type="entry name" value="WSC_carb-bd"/>
</dbReference>
<dbReference type="Pfam" id="PF01822">
    <property type="entry name" value="WSC"/>
    <property type="match status" value="1"/>
</dbReference>
<dbReference type="PANTHER" id="PTHR43662">
    <property type="match status" value="1"/>
</dbReference>
<comment type="caution">
    <text evidence="2">The sequence shown here is derived from an EMBL/GenBank/DDBJ whole genome shotgun (WGS) entry which is preliminary data.</text>
</comment>
<name>A0A166QJ31_9PEZI</name>
<keyword evidence="3" id="KW-1185">Reference proteome</keyword>
<accession>A0A166QJ31</accession>
<organism evidence="2 3">
    <name type="scientific">Colletotrichum tofieldiae</name>
    <dbReference type="NCBI Taxonomy" id="708197"/>
    <lineage>
        <taxon>Eukaryota</taxon>
        <taxon>Fungi</taxon>
        <taxon>Dikarya</taxon>
        <taxon>Ascomycota</taxon>
        <taxon>Pezizomycotina</taxon>
        <taxon>Sordariomycetes</taxon>
        <taxon>Hypocreomycetidae</taxon>
        <taxon>Glomerellales</taxon>
        <taxon>Glomerellaceae</taxon>
        <taxon>Colletotrichum</taxon>
        <taxon>Colletotrichum spaethianum species complex</taxon>
    </lineage>
</organism>
<proteinExistence type="predicted"/>